<accession>A0A0B1RQC4</accession>
<protein>
    <submittedName>
        <fullName evidence="1">Uncharacterized protein</fullName>
    </submittedName>
</protein>
<dbReference type="AlphaFoldDB" id="A0A0B1RQC4"/>
<reference evidence="1 2" key="1">
    <citation type="submission" date="2014-03" db="EMBL/GenBank/DDBJ databases">
        <title>Draft genome of the hookworm Oesophagostomum dentatum.</title>
        <authorList>
            <person name="Mitreva M."/>
        </authorList>
    </citation>
    <scope>NUCLEOTIDE SEQUENCE [LARGE SCALE GENOMIC DNA]</scope>
    <source>
        <strain evidence="1 2">OD-Hann</strain>
    </source>
</reference>
<evidence type="ECO:0000313" key="2">
    <source>
        <dbReference type="Proteomes" id="UP000053660"/>
    </source>
</evidence>
<gene>
    <name evidence="1" type="ORF">OESDEN_25554</name>
</gene>
<name>A0A0B1RQC4_OESDE</name>
<organism evidence="1 2">
    <name type="scientific">Oesophagostomum dentatum</name>
    <name type="common">Nodular worm</name>
    <dbReference type="NCBI Taxonomy" id="61180"/>
    <lineage>
        <taxon>Eukaryota</taxon>
        <taxon>Metazoa</taxon>
        <taxon>Ecdysozoa</taxon>
        <taxon>Nematoda</taxon>
        <taxon>Chromadorea</taxon>
        <taxon>Rhabditida</taxon>
        <taxon>Rhabditina</taxon>
        <taxon>Rhabditomorpha</taxon>
        <taxon>Strongyloidea</taxon>
        <taxon>Strongylidae</taxon>
        <taxon>Oesophagostomum</taxon>
    </lineage>
</organism>
<dbReference type="EMBL" id="KN613342">
    <property type="protein sequence ID" value="KHJ74829.1"/>
    <property type="molecule type" value="Genomic_DNA"/>
</dbReference>
<evidence type="ECO:0000313" key="1">
    <source>
        <dbReference type="EMBL" id="KHJ74829.1"/>
    </source>
</evidence>
<dbReference type="Proteomes" id="UP000053660">
    <property type="component" value="Unassembled WGS sequence"/>
</dbReference>
<keyword evidence="2" id="KW-1185">Reference proteome</keyword>
<sequence length="41" mass="4762">MCLQKAFQSETALKQSSHSIEFCRLWRGAHRRKGVSTGRIR</sequence>
<proteinExistence type="predicted"/>